<evidence type="ECO:0008006" key="3">
    <source>
        <dbReference type="Google" id="ProtNLM"/>
    </source>
</evidence>
<organism evidence="1 2">
    <name type="scientific">Vibrio harveyi</name>
    <name type="common">Beneckea harveyi</name>
    <dbReference type="NCBI Taxonomy" id="669"/>
    <lineage>
        <taxon>Bacteria</taxon>
        <taxon>Pseudomonadati</taxon>
        <taxon>Pseudomonadota</taxon>
        <taxon>Gammaproteobacteria</taxon>
        <taxon>Vibrionales</taxon>
        <taxon>Vibrionaceae</taxon>
        <taxon>Vibrio</taxon>
    </lineage>
</organism>
<evidence type="ECO:0000313" key="2">
    <source>
        <dbReference type="Proteomes" id="UP000067422"/>
    </source>
</evidence>
<reference evidence="1" key="1">
    <citation type="submission" date="2018-01" db="EMBL/GenBank/DDBJ databases">
        <title>FDA dAtabase for Regulatory Grade micrObial Sequences (FDA-ARGOS): Supporting development and validation of Infectious Disease Dx tests.</title>
        <authorList>
            <person name="Hoffmann M."/>
            <person name="Allard M."/>
            <person name="Evans P."/>
            <person name="Brown E."/>
            <person name="Tallon L."/>
            <person name="Sadzewicz L."/>
            <person name="Sengamalay N."/>
            <person name="Ott S."/>
            <person name="Godinez A."/>
            <person name="Nagaraj S."/>
            <person name="Vyas G."/>
            <person name="Aluvathingal J."/>
            <person name="Nadendla S."/>
            <person name="Geyer C."/>
            <person name="Sichtig H."/>
        </authorList>
    </citation>
    <scope>NUCLEOTIDE SEQUENCE</scope>
    <source>
        <strain evidence="1">FDAARGOS_107</strain>
    </source>
</reference>
<dbReference type="Proteomes" id="UP000067422">
    <property type="component" value="Chromosome 1"/>
</dbReference>
<evidence type="ECO:0000313" key="1">
    <source>
        <dbReference type="EMBL" id="AMF98491.1"/>
    </source>
</evidence>
<sequence>MPKYSSNKDIQKLIAKLVKANWRYKRRKKHGSLYSPGGKRFTVPGSPSDKRAFLNFKKDIQRVL</sequence>
<dbReference type="EMBL" id="CP014038">
    <property type="protein sequence ID" value="AMF98491.1"/>
    <property type="molecule type" value="Genomic_DNA"/>
</dbReference>
<accession>A0ABN4L1X9</accession>
<proteinExistence type="predicted"/>
<protein>
    <recommendedName>
        <fullName evidence="3">Addiction module toxin, HicA family</fullName>
    </recommendedName>
</protein>
<gene>
    <name evidence="1" type="ORF">AL538_12565</name>
</gene>
<keyword evidence="2" id="KW-1185">Reference proteome</keyword>
<name>A0ABN4L1X9_VIBHA</name>